<gene>
    <name evidence="4" type="ORF">EIP75_16635</name>
</gene>
<dbReference type="Pfam" id="PF00226">
    <property type="entry name" value="DnaJ"/>
    <property type="match status" value="1"/>
</dbReference>
<feature type="region of interest" description="Disordered" evidence="1">
    <location>
        <begin position="208"/>
        <end position="233"/>
    </location>
</feature>
<dbReference type="PANTHER" id="PTHR24074">
    <property type="entry name" value="CO-CHAPERONE PROTEIN DJLA"/>
    <property type="match status" value="1"/>
</dbReference>
<evidence type="ECO:0000259" key="3">
    <source>
        <dbReference type="PROSITE" id="PS50076"/>
    </source>
</evidence>
<dbReference type="AlphaFoldDB" id="A0A426V8X6"/>
<dbReference type="CDD" id="cd06257">
    <property type="entry name" value="DnaJ"/>
    <property type="match status" value="1"/>
</dbReference>
<evidence type="ECO:0000256" key="1">
    <source>
        <dbReference type="SAM" id="MobiDB-lite"/>
    </source>
</evidence>
<evidence type="ECO:0000313" key="5">
    <source>
        <dbReference type="Proteomes" id="UP000269265"/>
    </source>
</evidence>
<sequence length="255" mass="27532">MSPWNRAVVNHYERLKVNPDAPIEVIRAAYRALAAKHHPDRHMQPGTSHGDMVALNAAYEVLADPTSRAAYDAELADAQAPAVVSEAGPASRLQNLWRTTMGFGGGDTSLPPQPAPDEPDDGRVDVHWQPPLPGNLTNPWLSKRRLVPLISVLGVLVLAVGIWWVRATVQQIEAEQTLSQHYGAQQAHAGGSPARDKQAPVVTMTDEELLAPPPPLPVQPSATASKHLLDGTPLTLRQETHLVDPLTLPSLPPHP</sequence>
<proteinExistence type="predicted"/>
<name>A0A426V8X6_9BURK</name>
<dbReference type="PROSITE" id="PS50076">
    <property type="entry name" value="DNAJ_2"/>
    <property type="match status" value="1"/>
</dbReference>
<feature type="domain" description="J" evidence="3">
    <location>
        <begin position="10"/>
        <end position="75"/>
    </location>
</feature>
<dbReference type="SMART" id="SM00271">
    <property type="entry name" value="DnaJ"/>
    <property type="match status" value="1"/>
</dbReference>
<dbReference type="EMBL" id="RSED01000013">
    <property type="protein sequence ID" value="RRS03312.1"/>
    <property type="molecule type" value="Genomic_DNA"/>
</dbReference>
<accession>A0A426V8X6</accession>
<keyword evidence="5" id="KW-1185">Reference proteome</keyword>
<reference evidence="4 5" key="1">
    <citation type="submission" date="2018-12" db="EMBL/GenBank/DDBJ databases">
        <title>The whole draft genome of Aquabacterium sp. SJQ9.</title>
        <authorList>
            <person name="Sun L."/>
            <person name="Gao X."/>
            <person name="Chen W."/>
            <person name="Huang K."/>
        </authorList>
    </citation>
    <scope>NUCLEOTIDE SEQUENCE [LARGE SCALE GENOMIC DNA]</scope>
    <source>
        <strain evidence="4 5">SJQ9</strain>
    </source>
</reference>
<keyword evidence="2" id="KW-0812">Transmembrane</keyword>
<keyword evidence="2" id="KW-0472">Membrane</keyword>
<dbReference type="PRINTS" id="PR00625">
    <property type="entry name" value="JDOMAIN"/>
</dbReference>
<dbReference type="InterPro" id="IPR050817">
    <property type="entry name" value="DjlA_DnaK_co-chaperone"/>
</dbReference>
<dbReference type="Proteomes" id="UP000269265">
    <property type="component" value="Unassembled WGS sequence"/>
</dbReference>
<comment type="caution">
    <text evidence="4">The sequence shown here is derived from an EMBL/GenBank/DDBJ whole genome shotgun (WGS) entry which is preliminary data.</text>
</comment>
<evidence type="ECO:0000256" key="2">
    <source>
        <dbReference type="SAM" id="Phobius"/>
    </source>
</evidence>
<feature type="transmembrane region" description="Helical" evidence="2">
    <location>
        <begin position="146"/>
        <end position="165"/>
    </location>
</feature>
<evidence type="ECO:0000313" key="4">
    <source>
        <dbReference type="EMBL" id="RRS03312.1"/>
    </source>
</evidence>
<dbReference type="InterPro" id="IPR001623">
    <property type="entry name" value="DnaJ_domain"/>
</dbReference>
<dbReference type="Gene3D" id="1.10.287.110">
    <property type="entry name" value="DnaJ domain"/>
    <property type="match status" value="1"/>
</dbReference>
<organism evidence="4 5">
    <name type="scientific">Aquabacterium soli</name>
    <dbReference type="NCBI Taxonomy" id="2493092"/>
    <lineage>
        <taxon>Bacteria</taxon>
        <taxon>Pseudomonadati</taxon>
        <taxon>Pseudomonadota</taxon>
        <taxon>Betaproteobacteria</taxon>
        <taxon>Burkholderiales</taxon>
        <taxon>Aquabacterium</taxon>
    </lineage>
</organism>
<dbReference type="InterPro" id="IPR036869">
    <property type="entry name" value="J_dom_sf"/>
</dbReference>
<keyword evidence="2" id="KW-1133">Transmembrane helix</keyword>
<protein>
    <submittedName>
        <fullName evidence="4">J domain-containing protein</fullName>
    </submittedName>
</protein>
<dbReference type="SUPFAM" id="SSF46565">
    <property type="entry name" value="Chaperone J-domain"/>
    <property type="match status" value="1"/>
</dbReference>